<evidence type="ECO:0000259" key="2">
    <source>
        <dbReference type="Pfam" id="PF01337"/>
    </source>
</evidence>
<organism evidence="3 4">
    <name type="scientific">Desulfomonile tiedjei (strain ATCC 49306 / DSM 6799 / DCB-1)</name>
    <dbReference type="NCBI Taxonomy" id="706587"/>
    <lineage>
        <taxon>Bacteria</taxon>
        <taxon>Pseudomonadati</taxon>
        <taxon>Thermodesulfobacteriota</taxon>
        <taxon>Desulfomonilia</taxon>
        <taxon>Desulfomonilales</taxon>
        <taxon>Desulfomonilaceae</taxon>
        <taxon>Desulfomonile</taxon>
    </lineage>
</organism>
<dbReference type="STRING" id="706587.Desti_2651"/>
<gene>
    <name evidence="3" type="ordered locus">Desti_2651</name>
</gene>
<feature type="domain" description="Barstar (barnase inhibitor)" evidence="2">
    <location>
        <begin position="37"/>
        <end position="132"/>
    </location>
</feature>
<evidence type="ECO:0000313" key="3">
    <source>
        <dbReference type="EMBL" id="AFM25330.1"/>
    </source>
</evidence>
<sequence>MKLGELLKKTEASGVYLLDEAIPASEVEHLVRGLDFTFFHLQGSRILSKTDFLIEIAATLRFPDYFGYNWDALADCMTDITGGDENSRVILFDRFDLFAENSPAEFATALEIFGESAIFLSQRGIGCFVLLQGRRSAAPELPKVEN</sequence>
<proteinExistence type="inferred from homology"/>
<dbReference type="InterPro" id="IPR000468">
    <property type="entry name" value="Barstar"/>
</dbReference>
<dbReference type="EMBL" id="CP003360">
    <property type="protein sequence ID" value="AFM25330.1"/>
    <property type="molecule type" value="Genomic_DNA"/>
</dbReference>
<keyword evidence="4" id="KW-1185">Reference proteome</keyword>
<dbReference type="InterPro" id="IPR035905">
    <property type="entry name" value="Barstar-like_sf"/>
</dbReference>
<comment type="similarity">
    <text evidence="1">Belongs to the barstar family.</text>
</comment>
<dbReference type="eggNOG" id="COG2732">
    <property type="taxonomic scope" value="Bacteria"/>
</dbReference>
<accession>I4C6Y9</accession>
<protein>
    <submittedName>
        <fullName evidence="3">Barstar (Barnase inhibitor)</fullName>
    </submittedName>
</protein>
<evidence type="ECO:0000313" key="4">
    <source>
        <dbReference type="Proteomes" id="UP000006055"/>
    </source>
</evidence>
<dbReference type="AlphaFoldDB" id="I4C6Y9"/>
<dbReference type="SUPFAM" id="SSF52038">
    <property type="entry name" value="Barstar-related"/>
    <property type="match status" value="1"/>
</dbReference>
<dbReference type="KEGG" id="dti:Desti_2651"/>
<evidence type="ECO:0000256" key="1">
    <source>
        <dbReference type="ARBA" id="ARBA00006845"/>
    </source>
</evidence>
<dbReference type="Proteomes" id="UP000006055">
    <property type="component" value="Chromosome"/>
</dbReference>
<dbReference type="Pfam" id="PF01337">
    <property type="entry name" value="Barstar"/>
    <property type="match status" value="1"/>
</dbReference>
<dbReference type="HOGENOM" id="CLU_121832_1_0_7"/>
<name>I4C6Y9_DESTA</name>
<reference evidence="4" key="1">
    <citation type="submission" date="2012-06" db="EMBL/GenBank/DDBJ databases">
        <title>Complete sequence of chromosome of Desulfomonile tiedjei DSM 6799.</title>
        <authorList>
            <person name="Lucas S."/>
            <person name="Copeland A."/>
            <person name="Lapidus A."/>
            <person name="Glavina del Rio T."/>
            <person name="Dalin E."/>
            <person name="Tice H."/>
            <person name="Bruce D."/>
            <person name="Goodwin L."/>
            <person name="Pitluck S."/>
            <person name="Peters L."/>
            <person name="Ovchinnikova G."/>
            <person name="Zeytun A."/>
            <person name="Lu M."/>
            <person name="Kyrpides N."/>
            <person name="Mavromatis K."/>
            <person name="Ivanova N."/>
            <person name="Brettin T."/>
            <person name="Detter J.C."/>
            <person name="Han C."/>
            <person name="Larimer F."/>
            <person name="Land M."/>
            <person name="Hauser L."/>
            <person name="Markowitz V."/>
            <person name="Cheng J.-F."/>
            <person name="Hugenholtz P."/>
            <person name="Woyke T."/>
            <person name="Wu D."/>
            <person name="Spring S."/>
            <person name="Schroeder M."/>
            <person name="Brambilla E."/>
            <person name="Klenk H.-P."/>
            <person name="Eisen J.A."/>
        </authorList>
    </citation>
    <scope>NUCLEOTIDE SEQUENCE [LARGE SCALE GENOMIC DNA]</scope>
    <source>
        <strain evidence="4">ATCC 49306 / DSM 6799 / DCB-1</strain>
    </source>
</reference>
<dbReference type="RefSeq" id="WP_014810471.1">
    <property type="nucleotide sequence ID" value="NC_018025.1"/>
</dbReference>
<dbReference type="OrthoDB" id="7575400at2"/>
<dbReference type="CDD" id="cd05141">
    <property type="entry name" value="Barstar_evA4336-like"/>
    <property type="match status" value="1"/>
</dbReference>
<dbReference type="Gene3D" id="3.30.370.10">
    <property type="entry name" value="Barstar-like"/>
    <property type="match status" value="1"/>
</dbReference>